<dbReference type="AlphaFoldDB" id="A0A315Z6T0"/>
<evidence type="ECO:0000256" key="7">
    <source>
        <dbReference type="ARBA" id="ARBA00022741"/>
    </source>
</evidence>
<dbReference type="GO" id="GO:0002949">
    <property type="term" value="P:tRNA threonylcarbamoyladenosine modification"/>
    <property type="evidence" value="ECO:0007669"/>
    <property type="project" value="InterPro"/>
</dbReference>
<accession>A0A315Z6T0</accession>
<reference evidence="11 12" key="1">
    <citation type="submission" date="2018-03" db="EMBL/GenBank/DDBJ databases">
        <title>Genomic Encyclopedia of Archaeal and Bacterial Type Strains, Phase II (KMG-II): from individual species to whole genera.</title>
        <authorList>
            <person name="Goeker M."/>
        </authorList>
    </citation>
    <scope>NUCLEOTIDE SEQUENCE [LARGE SCALE GENOMIC DNA]</scope>
    <source>
        <strain evidence="11 12">DSM 28229</strain>
    </source>
</reference>
<evidence type="ECO:0000256" key="5">
    <source>
        <dbReference type="ARBA" id="ARBA00022694"/>
    </source>
</evidence>
<evidence type="ECO:0000256" key="10">
    <source>
        <dbReference type="ARBA" id="ARBA00032441"/>
    </source>
</evidence>
<dbReference type="OrthoDB" id="9815896at2"/>
<dbReference type="GO" id="GO:0005737">
    <property type="term" value="C:cytoplasm"/>
    <property type="evidence" value="ECO:0007669"/>
    <property type="project" value="UniProtKB-SubCell"/>
</dbReference>
<protein>
    <recommendedName>
        <fullName evidence="3">tRNA threonylcarbamoyladenosine biosynthesis protein TsaE</fullName>
    </recommendedName>
    <alternativeName>
        <fullName evidence="10">t(6)A37 threonylcarbamoyladenosine biosynthesis protein TsaE</fullName>
    </alternativeName>
</protein>
<evidence type="ECO:0000313" key="11">
    <source>
        <dbReference type="EMBL" id="PWJ39412.1"/>
    </source>
</evidence>
<dbReference type="NCBIfam" id="TIGR00150">
    <property type="entry name" value="T6A_YjeE"/>
    <property type="match status" value="1"/>
</dbReference>
<keyword evidence="9" id="KW-0460">Magnesium</keyword>
<dbReference type="RefSeq" id="WP_109621425.1">
    <property type="nucleotide sequence ID" value="NZ_QGDO01000006.1"/>
</dbReference>
<evidence type="ECO:0000256" key="2">
    <source>
        <dbReference type="ARBA" id="ARBA00007599"/>
    </source>
</evidence>
<keyword evidence="12" id="KW-1185">Reference proteome</keyword>
<dbReference type="PANTHER" id="PTHR33540">
    <property type="entry name" value="TRNA THREONYLCARBAMOYLADENOSINE BIOSYNTHESIS PROTEIN TSAE"/>
    <property type="match status" value="1"/>
</dbReference>
<evidence type="ECO:0000256" key="1">
    <source>
        <dbReference type="ARBA" id="ARBA00004496"/>
    </source>
</evidence>
<evidence type="ECO:0000256" key="3">
    <source>
        <dbReference type="ARBA" id="ARBA00019010"/>
    </source>
</evidence>
<name>A0A315Z6T0_SEDFL</name>
<keyword evidence="4" id="KW-0963">Cytoplasm</keyword>
<dbReference type="InterPro" id="IPR027417">
    <property type="entry name" value="P-loop_NTPase"/>
</dbReference>
<evidence type="ECO:0000256" key="4">
    <source>
        <dbReference type="ARBA" id="ARBA00022490"/>
    </source>
</evidence>
<dbReference type="SUPFAM" id="SSF52540">
    <property type="entry name" value="P-loop containing nucleoside triphosphate hydrolases"/>
    <property type="match status" value="1"/>
</dbReference>
<keyword evidence="6" id="KW-0479">Metal-binding</keyword>
<dbReference type="EMBL" id="QGDO01000006">
    <property type="protein sequence ID" value="PWJ39412.1"/>
    <property type="molecule type" value="Genomic_DNA"/>
</dbReference>
<dbReference type="GO" id="GO:0005524">
    <property type="term" value="F:ATP binding"/>
    <property type="evidence" value="ECO:0007669"/>
    <property type="project" value="UniProtKB-KW"/>
</dbReference>
<dbReference type="Pfam" id="PF02367">
    <property type="entry name" value="TsaE"/>
    <property type="match status" value="1"/>
</dbReference>
<dbReference type="GO" id="GO:0046872">
    <property type="term" value="F:metal ion binding"/>
    <property type="evidence" value="ECO:0007669"/>
    <property type="project" value="UniProtKB-KW"/>
</dbReference>
<dbReference type="PANTHER" id="PTHR33540:SF2">
    <property type="entry name" value="TRNA THREONYLCARBAMOYLADENOSINE BIOSYNTHESIS PROTEIN TSAE"/>
    <property type="match status" value="1"/>
</dbReference>
<comment type="similarity">
    <text evidence="2">Belongs to the TsaE family.</text>
</comment>
<organism evidence="11 12">
    <name type="scientific">Sediminitomix flava</name>
    <dbReference type="NCBI Taxonomy" id="379075"/>
    <lineage>
        <taxon>Bacteria</taxon>
        <taxon>Pseudomonadati</taxon>
        <taxon>Bacteroidota</taxon>
        <taxon>Cytophagia</taxon>
        <taxon>Cytophagales</taxon>
        <taxon>Flammeovirgaceae</taxon>
        <taxon>Sediminitomix</taxon>
    </lineage>
</organism>
<evidence type="ECO:0000256" key="6">
    <source>
        <dbReference type="ARBA" id="ARBA00022723"/>
    </source>
</evidence>
<evidence type="ECO:0000313" key="12">
    <source>
        <dbReference type="Proteomes" id="UP000245535"/>
    </source>
</evidence>
<comment type="caution">
    <text evidence="11">The sequence shown here is derived from an EMBL/GenBank/DDBJ whole genome shotgun (WGS) entry which is preliminary data.</text>
</comment>
<keyword evidence="7" id="KW-0547">Nucleotide-binding</keyword>
<dbReference type="Proteomes" id="UP000245535">
    <property type="component" value="Unassembled WGS sequence"/>
</dbReference>
<sequence>MMKQTETLELESRGLKDLPRVAKEIAEFAQDQTVWLFEGHMGAGKTTLIKEICDLYGVVDLVNSPTFSIVNEYASADDTFYHFDFYRLREEEEALDIGFEEYVSSGHLCLIEWPSKIPSFIPDEYLLIEIEAIDESRRQIKVSKIQD</sequence>
<proteinExistence type="inferred from homology"/>
<comment type="subcellular location">
    <subcellularLocation>
        <location evidence="1">Cytoplasm</location>
    </subcellularLocation>
</comment>
<dbReference type="InterPro" id="IPR003442">
    <property type="entry name" value="T6A_TsaE"/>
</dbReference>
<keyword evidence="5" id="KW-0819">tRNA processing</keyword>
<dbReference type="Gene3D" id="3.40.50.300">
    <property type="entry name" value="P-loop containing nucleotide triphosphate hydrolases"/>
    <property type="match status" value="1"/>
</dbReference>
<keyword evidence="8" id="KW-0067">ATP-binding</keyword>
<evidence type="ECO:0000256" key="9">
    <source>
        <dbReference type="ARBA" id="ARBA00022842"/>
    </source>
</evidence>
<evidence type="ECO:0000256" key="8">
    <source>
        <dbReference type="ARBA" id="ARBA00022840"/>
    </source>
</evidence>
<gene>
    <name evidence="11" type="ORF">BC781_106313</name>
</gene>